<dbReference type="InterPro" id="IPR000424">
    <property type="entry name" value="Primosome_PriB/ssb"/>
</dbReference>
<dbReference type="SUPFAM" id="SSF50249">
    <property type="entry name" value="Nucleic acid-binding proteins"/>
    <property type="match status" value="1"/>
</dbReference>
<dbReference type="GO" id="GO:0006260">
    <property type="term" value="P:DNA replication"/>
    <property type="evidence" value="ECO:0007669"/>
    <property type="project" value="InterPro"/>
</dbReference>
<reference evidence="5 6" key="1">
    <citation type="submission" date="2019-08" db="EMBL/GenBank/DDBJ databases">
        <title>Draft genome of C. urealyticum strain VH4248.</title>
        <authorList>
            <person name="Navas J."/>
        </authorList>
    </citation>
    <scope>NUCLEOTIDE SEQUENCE [LARGE SCALE GENOMIC DNA]</scope>
    <source>
        <strain evidence="5 6">VH4248</strain>
    </source>
</reference>
<evidence type="ECO:0000256" key="2">
    <source>
        <dbReference type="PROSITE-ProRule" id="PRU00252"/>
    </source>
</evidence>
<proteinExistence type="predicted"/>
<evidence type="ECO:0000256" key="4">
    <source>
        <dbReference type="SAM" id="MobiDB-lite"/>
    </source>
</evidence>
<protein>
    <recommendedName>
        <fullName evidence="3">Single-stranded DNA-binding protein</fullName>
    </recommendedName>
</protein>
<evidence type="ECO:0000313" key="5">
    <source>
        <dbReference type="EMBL" id="TYR20516.1"/>
    </source>
</evidence>
<dbReference type="PROSITE" id="PS50935">
    <property type="entry name" value="SSB"/>
    <property type="match status" value="1"/>
</dbReference>
<evidence type="ECO:0000256" key="1">
    <source>
        <dbReference type="ARBA" id="ARBA00023125"/>
    </source>
</evidence>
<gene>
    <name evidence="5" type="ORF">FYJ87_06125</name>
</gene>
<dbReference type="InterPro" id="IPR011344">
    <property type="entry name" value="ssDNA-bd"/>
</dbReference>
<comment type="caution">
    <text evidence="5">The sequence shown here is derived from an EMBL/GenBank/DDBJ whole genome shotgun (WGS) entry which is preliminary data.</text>
</comment>
<dbReference type="InterPro" id="IPR012340">
    <property type="entry name" value="NA-bd_OB-fold"/>
</dbReference>
<organism evidence="5 6">
    <name type="scientific">Corynebacterium urealyticum</name>
    <dbReference type="NCBI Taxonomy" id="43771"/>
    <lineage>
        <taxon>Bacteria</taxon>
        <taxon>Bacillati</taxon>
        <taxon>Actinomycetota</taxon>
        <taxon>Actinomycetes</taxon>
        <taxon>Mycobacteriales</taxon>
        <taxon>Corynebacteriaceae</taxon>
        <taxon>Corynebacterium</taxon>
    </lineage>
</organism>
<accession>A0A5D4FVK7</accession>
<evidence type="ECO:0000313" key="6">
    <source>
        <dbReference type="Proteomes" id="UP000324726"/>
    </source>
</evidence>
<evidence type="ECO:0000256" key="3">
    <source>
        <dbReference type="RuleBase" id="RU000524"/>
    </source>
</evidence>
<dbReference type="GO" id="GO:0003697">
    <property type="term" value="F:single-stranded DNA binding"/>
    <property type="evidence" value="ECO:0007669"/>
    <property type="project" value="InterPro"/>
</dbReference>
<dbReference type="Proteomes" id="UP000324726">
    <property type="component" value="Unassembled WGS sequence"/>
</dbReference>
<sequence>MCWLGHSVNQWLRAAAESAAWCSKKDLPAGELTAGGGQAIHAKKEWSTMSSQMATIHLTGNMVSNPEMKHRTEDAAMAVFRMAVNHRYQDRNGQWVDGSPTFVTVQCWGKLAQNVVSDGYKGLPVVVVGRLYQSTWTAQDSGEKRSALRIRASHIGADMGLRRVTVTREEPVGNKQQSDQDGADAATSQAEGAAAEDAASGSGNEERELVGAAAPPF</sequence>
<name>A0A5D4FVK7_9CORY</name>
<dbReference type="Pfam" id="PF00436">
    <property type="entry name" value="SSB"/>
    <property type="match status" value="1"/>
</dbReference>
<dbReference type="Gene3D" id="2.40.50.140">
    <property type="entry name" value="Nucleic acid-binding proteins"/>
    <property type="match status" value="1"/>
</dbReference>
<dbReference type="EMBL" id="VSZI01000001">
    <property type="protein sequence ID" value="TYR20516.1"/>
    <property type="molecule type" value="Genomic_DNA"/>
</dbReference>
<keyword evidence="1 2" id="KW-0238">DNA-binding</keyword>
<feature type="compositionally biased region" description="Low complexity" evidence="4">
    <location>
        <begin position="183"/>
        <end position="203"/>
    </location>
</feature>
<feature type="region of interest" description="Disordered" evidence="4">
    <location>
        <begin position="168"/>
        <end position="217"/>
    </location>
</feature>
<dbReference type="AlphaFoldDB" id="A0A5D4FVK7"/>
<dbReference type="CDD" id="cd04496">
    <property type="entry name" value="SSB_OBF"/>
    <property type="match status" value="1"/>
</dbReference>
<dbReference type="NCBIfam" id="TIGR00621">
    <property type="entry name" value="ssb"/>
    <property type="match status" value="1"/>
</dbReference>